<evidence type="ECO:0000313" key="3">
    <source>
        <dbReference type="EMBL" id="MBU5590831.1"/>
    </source>
</evidence>
<evidence type="ECO:0000313" key="4">
    <source>
        <dbReference type="Proteomes" id="UP000736583"/>
    </source>
</evidence>
<dbReference type="PANTHER" id="PTHR43022">
    <property type="entry name" value="PROTEIN SMF"/>
    <property type="match status" value="1"/>
</dbReference>
<dbReference type="RefSeq" id="WP_216455932.1">
    <property type="nucleotide sequence ID" value="NZ_JAHLQL010000001.1"/>
</dbReference>
<evidence type="ECO:0000259" key="2">
    <source>
        <dbReference type="Pfam" id="PF02481"/>
    </source>
</evidence>
<evidence type="ECO:0000256" key="1">
    <source>
        <dbReference type="ARBA" id="ARBA00006525"/>
    </source>
</evidence>
<dbReference type="Proteomes" id="UP000736583">
    <property type="component" value="Unassembled WGS sequence"/>
</dbReference>
<dbReference type="InterPro" id="IPR003488">
    <property type="entry name" value="DprA"/>
</dbReference>
<organism evidence="3 4">
    <name type="scientific">Clostridium simiarum</name>
    <dbReference type="NCBI Taxonomy" id="2841506"/>
    <lineage>
        <taxon>Bacteria</taxon>
        <taxon>Bacillati</taxon>
        <taxon>Bacillota</taxon>
        <taxon>Clostridia</taxon>
        <taxon>Eubacteriales</taxon>
        <taxon>Clostridiaceae</taxon>
        <taxon>Clostridium</taxon>
    </lineage>
</organism>
<name>A0ABS6EXM3_9CLOT</name>
<dbReference type="InterPro" id="IPR057666">
    <property type="entry name" value="DrpA_SLOG"/>
</dbReference>
<comment type="caution">
    <text evidence="3">The sequence shown here is derived from an EMBL/GenBank/DDBJ whole genome shotgun (WGS) entry which is preliminary data.</text>
</comment>
<dbReference type="NCBIfam" id="TIGR00732">
    <property type="entry name" value="dprA"/>
    <property type="match status" value="1"/>
</dbReference>
<dbReference type="Pfam" id="PF02481">
    <property type="entry name" value="DNA_processg_A"/>
    <property type="match status" value="1"/>
</dbReference>
<keyword evidence="4" id="KW-1185">Reference proteome</keyword>
<protein>
    <submittedName>
        <fullName evidence="3">DNA-processing protein DprA</fullName>
    </submittedName>
</protein>
<dbReference type="EMBL" id="JAHLQL010000001">
    <property type="protein sequence ID" value="MBU5590831.1"/>
    <property type="molecule type" value="Genomic_DNA"/>
</dbReference>
<feature type="domain" description="Smf/DprA SLOG" evidence="2">
    <location>
        <begin position="73"/>
        <end position="281"/>
    </location>
</feature>
<dbReference type="PANTHER" id="PTHR43022:SF1">
    <property type="entry name" value="PROTEIN SMF"/>
    <property type="match status" value="1"/>
</dbReference>
<reference evidence="3 4" key="1">
    <citation type="submission" date="2021-06" db="EMBL/GenBank/DDBJ databases">
        <authorList>
            <person name="Sun Q."/>
            <person name="Li D."/>
        </authorList>
    </citation>
    <scope>NUCLEOTIDE SEQUENCE [LARGE SCALE GENOMIC DNA]</scope>
    <source>
        <strain evidence="3 4">MSJ-4</strain>
    </source>
</reference>
<proteinExistence type="inferred from homology"/>
<gene>
    <name evidence="3" type="primary">dprA</name>
    <name evidence="3" type="ORF">KQI89_03565</name>
</gene>
<comment type="similarity">
    <text evidence="1">Belongs to the DprA/Smf family.</text>
</comment>
<sequence length="353" mass="40688">MNNYEFNFILSDISNNKKVLLLEAYGDPQNIYDNMITQRNSNYFMYIWSKLEESLSKDTEEFIEKLEKNHIKYCFYGDSKYPEQLRQVEDPPFVLFYKGNVKRLQGGTNVAIIGSRRCSDYGEEMTKYIIKNLKDYDINIISGGARGIDSISHRLSLNEDIYTCSILGCGLDVVYPKENKGLYEEISKKGCIISEFMPGTEPYRMNFPRRNRIISGLSKLVIIVEAAQRSGTLITASYALSQGKDVMAVPGSYYWKQSRGCNELIRDGAYVFTDIDDILDILKVSKKSKGKNNNRKSLNKNFLMKFIEDRPIHIDEIANKSNIDIKVLYELLFEMQLTEEIICLAGNYYVKNI</sequence>
<accession>A0ABS6EXM3</accession>